<protein>
    <submittedName>
        <fullName evidence="1">Uncharacterized protein</fullName>
    </submittedName>
</protein>
<sequence>MKNTFWNGFRQELQVTEKEQGMYLTKPQDEQEQEENPYQDEFITIAKKKEENKVKVDWRFLVNQNNDYTLISKALRSFLDNQEKRDEQRLKQELKQTMSDERSFRIQKTREINKLRKQFVFNKKDPNYNENYQSQMMLSSSIFEQESKSQMSQNQEEHNKDLILDKTLEMNLFEGNLFLTQGVPQTIQTTEMHDQNLFSIIQPSQLDSNKIQYVRDKELDTFYTIDQNVGYDIHYNPMFESLESQKLNTKLNVFNNQPLRPLKLKNKAQIYSEIHAENQLTFQKKYNSQISPEKIEDKTSRNILSQSMDYSGFSKSNSQRDVKNNYQSQESISLQQQVYNSTEDLYKQDLNLDLDSLANTLENEFKFMQIPSKLEKMTKDHKIRVWEARNHGKQQKQQNLRTSYTRTERFNTDEEQYRQVFRQQSLQTRGMEKDEDAVIRYNKYLNKILLLNKDEFFTQKLRAYLAKQKQKQPALFGKLDFFSRMTMDIVGREKLIPKKSTIELDKLIFKRRIELT</sequence>
<dbReference type="AlphaFoldDB" id="A0A078AP19"/>
<name>A0A078AP19_STYLE</name>
<reference evidence="1 2" key="1">
    <citation type="submission" date="2014-06" db="EMBL/GenBank/DDBJ databases">
        <authorList>
            <person name="Swart Estienne"/>
        </authorList>
    </citation>
    <scope>NUCLEOTIDE SEQUENCE [LARGE SCALE GENOMIC DNA]</scope>
    <source>
        <strain evidence="1 2">130c</strain>
    </source>
</reference>
<gene>
    <name evidence="1" type="primary">Contig6829.g7296</name>
    <name evidence="1" type="ORF">STYLEM_12101</name>
</gene>
<organism evidence="1 2">
    <name type="scientific">Stylonychia lemnae</name>
    <name type="common">Ciliate</name>
    <dbReference type="NCBI Taxonomy" id="5949"/>
    <lineage>
        <taxon>Eukaryota</taxon>
        <taxon>Sar</taxon>
        <taxon>Alveolata</taxon>
        <taxon>Ciliophora</taxon>
        <taxon>Intramacronucleata</taxon>
        <taxon>Spirotrichea</taxon>
        <taxon>Stichotrichia</taxon>
        <taxon>Sporadotrichida</taxon>
        <taxon>Oxytrichidae</taxon>
        <taxon>Stylonychinae</taxon>
        <taxon>Stylonychia</taxon>
    </lineage>
</organism>
<evidence type="ECO:0000313" key="2">
    <source>
        <dbReference type="Proteomes" id="UP000039865"/>
    </source>
</evidence>
<keyword evidence="2" id="KW-1185">Reference proteome</keyword>
<dbReference type="Proteomes" id="UP000039865">
    <property type="component" value="Unassembled WGS sequence"/>
</dbReference>
<dbReference type="EMBL" id="CCKQ01011491">
    <property type="protein sequence ID" value="CDW83062.1"/>
    <property type="molecule type" value="Genomic_DNA"/>
</dbReference>
<proteinExistence type="predicted"/>
<dbReference type="InParanoid" id="A0A078AP19"/>
<accession>A0A078AP19</accession>
<evidence type="ECO:0000313" key="1">
    <source>
        <dbReference type="EMBL" id="CDW83062.1"/>
    </source>
</evidence>